<dbReference type="Proteomes" id="UP001162164">
    <property type="component" value="Unassembled WGS sequence"/>
</dbReference>
<protein>
    <submittedName>
        <fullName evidence="7">Uncharacterized protein</fullName>
    </submittedName>
</protein>
<evidence type="ECO:0000256" key="3">
    <source>
        <dbReference type="PROSITE-ProRule" id="PRU00196"/>
    </source>
</evidence>
<gene>
    <name evidence="7" type="ORF">NQ317_000658</name>
</gene>
<dbReference type="InterPro" id="IPR002172">
    <property type="entry name" value="LDrepeatLR_classA_rpt"/>
</dbReference>
<dbReference type="SUPFAM" id="SSF50494">
    <property type="entry name" value="Trypsin-like serine proteases"/>
    <property type="match status" value="1"/>
</dbReference>
<dbReference type="PROSITE" id="PS00134">
    <property type="entry name" value="TRYPSIN_HIS"/>
    <property type="match status" value="1"/>
</dbReference>
<feature type="disulfide bond" evidence="2">
    <location>
        <begin position="28"/>
        <end position="43"/>
    </location>
</feature>
<comment type="caution">
    <text evidence="7">The sequence shown here is derived from an EMBL/GenBank/DDBJ whole genome shotgun (WGS) entry which is preliminary data.</text>
</comment>
<keyword evidence="4" id="KW-0720">Serine protease</keyword>
<sequence>MSYCGGIGSLPSGFQCDTKRCIPKDWQCDGHVDCKDQTDELNCHKCGPGMINCGADKCITQEHMCDGEKSTVPGDRMKGIAFNFIYPYFFEVINRLSVLFSVRLSERNGDEGKGQLEVYRPDHEKWVPACVAHWDQRTSPKTICSLLGYSTANYSRLLKGIDIQSPPIHETTTIWRFNQHKRPKNLIREFASCNGTTYPTIDLSCMNYMCGKARKSYDADRRRARIVGGVRSKPGDWPFLAALLGGPEEIFYCAGVLIADQWVLTASHCVGNHSDVSGWTIQLGITRRHAHSFYGQKMKVKRVVPHPMYNLGVAHDNDVALFQALNPPWLALCKGNFPRTSTTSLSPPANKELKPGTKCTVIGWGKKEDTGSSEYEPEINEVVVPVLNRDLCNMWLENREFTVTEGMICAGYKEGGKDACQGDSGGPLLCHDHDGEDPEKWYVGGIVSWGIKCAHPHLPGVYAYVPKYIPWIQSQITKYSD</sequence>
<evidence type="ECO:0000256" key="2">
    <source>
        <dbReference type="PROSITE-ProRule" id="PRU00124"/>
    </source>
</evidence>
<dbReference type="Gene3D" id="4.10.400.10">
    <property type="entry name" value="Low-density Lipoprotein Receptor"/>
    <property type="match status" value="1"/>
</dbReference>
<dbReference type="PANTHER" id="PTHR24252">
    <property type="entry name" value="ACROSIN-RELATED"/>
    <property type="match status" value="1"/>
</dbReference>
<dbReference type="PROSITE" id="PS50240">
    <property type="entry name" value="TRYPSIN_DOM"/>
    <property type="match status" value="1"/>
</dbReference>
<feature type="domain" description="Peptidase S1" evidence="5">
    <location>
        <begin position="226"/>
        <end position="477"/>
    </location>
</feature>
<evidence type="ECO:0000259" key="5">
    <source>
        <dbReference type="PROSITE" id="PS50240"/>
    </source>
</evidence>
<evidence type="ECO:0000313" key="8">
    <source>
        <dbReference type="Proteomes" id="UP001162164"/>
    </source>
</evidence>
<accession>A0ABQ9J325</accession>
<keyword evidence="4" id="KW-0378">Hydrolase</keyword>
<dbReference type="InterPro" id="IPR018114">
    <property type="entry name" value="TRYPSIN_HIS"/>
</dbReference>
<reference evidence="7" key="1">
    <citation type="journal article" date="2023" name="Insect Mol. Biol.">
        <title>Genome sequencing provides insights into the evolution of gene families encoding plant cell wall-degrading enzymes in longhorned beetles.</title>
        <authorList>
            <person name="Shin N.R."/>
            <person name="Okamura Y."/>
            <person name="Kirsch R."/>
            <person name="Pauchet Y."/>
        </authorList>
    </citation>
    <scope>NUCLEOTIDE SEQUENCE</scope>
    <source>
        <strain evidence="7">MMC_N1</strain>
    </source>
</reference>
<evidence type="ECO:0000259" key="6">
    <source>
        <dbReference type="PROSITE" id="PS50287"/>
    </source>
</evidence>
<name>A0ABQ9J325_9CUCU</name>
<dbReference type="SMART" id="SM00020">
    <property type="entry name" value="Tryp_SPc"/>
    <property type="match status" value="1"/>
</dbReference>
<evidence type="ECO:0000313" key="7">
    <source>
        <dbReference type="EMBL" id="KAJ8972012.1"/>
    </source>
</evidence>
<comment type="caution">
    <text evidence="3">Lacks conserved residue(s) required for the propagation of feature annotation.</text>
</comment>
<dbReference type="InterPro" id="IPR009003">
    <property type="entry name" value="Peptidase_S1_PA"/>
</dbReference>
<dbReference type="SMART" id="SM00192">
    <property type="entry name" value="LDLa"/>
    <property type="match status" value="1"/>
</dbReference>
<feature type="domain" description="SRCR" evidence="6">
    <location>
        <begin position="102"/>
        <end position="152"/>
    </location>
</feature>
<dbReference type="InterPro" id="IPR033116">
    <property type="entry name" value="TRYPSIN_SER"/>
</dbReference>
<dbReference type="InterPro" id="IPR001190">
    <property type="entry name" value="SRCR"/>
</dbReference>
<proteinExistence type="predicted"/>
<evidence type="ECO:0000256" key="1">
    <source>
        <dbReference type="ARBA" id="ARBA00023157"/>
    </source>
</evidence>
<dbReference type="PROSITE" id="PS00135">
    <property type="entry name" value="TRYPSIN_SER"/>
    <property type="match status" value="1"/>
</dbReference>
<keyword evidence="8" id="KW-1185">Reference proteome</keyword>
<dbReference type="Pfam" id="PF15494">
    <property type="entry name" value="SRCR_2"/>
    <property type="match status" value="1"/>
</dbReference>
<dbReference type="PANTHER" id="PTHR24252:SF7">
    <property type="entry name" value="HYALIN"/>
    <property type="match status" value="1"/>
</dbReference>
<keyword evidence="4" id="KW-0645">Protease</keyword>
<evidence type="ECO:0000256" key="4">
    <source>
        <dbReference type="RuleBase" id="RU363034"/>
    </source>
</evidence>
<dbReference type="InterPro" id="IPR043504">
    <property type="entry name" value="Peptidase_S1_PA_chymotrypsin"/>
</dbReference>
<dbReference type="InterPro" id="IPR001254">
    <property type="entry name" value="Trypsin_dom"/>
</dbReference>
<dbReference type="CDD" id="cd00190">
    <property type="entry name" value="Tryp_SPc"/>
    <property type="match status" value="1"/>
</dbReference>
<dbReference type="PROSITE" id="PS50068">
    <property type="entry name" value="LDLRA_2"/>
    <property type="match status" value="1"/>
</dbReference>
<feature type="disulfide bond" evidence="2">
    <location>
        <begin position="16"/>
        <end position="34"/>
    </location>
</feature>
<dbReference type="Pfam" id="PF00089">
    <property type="entry name" value="Trypsin"/>
    <property type="match status" value="1"/>
</dbReference>
<dbReference type="CDD" id="cd00112">
    <property type="entry name" value="LDLa"/>
    <property type="match status" value="1"/>
</dbReference>
<dbReference type="PROSITE" id="PS50287">
    <property type="entry name" value="SRCR_2"/>
    <property type="match status" value="1"/>
</dbReference>
<organism evidence="7 8">
    <name type="scientific">Molorchus minor</name>
    <dbReference type="NCBI Taxonomy" id="1323400"/>
    <lineage>
        <taxon>Eukaryota</taxon>
        <taxon>Metazoa</taxon>
        <taxon>Ecdysozoa</taxon>
        <taxon>Arthropoda</taxon>
        <taxon>Hexapoda</taxon>
        <taxon>Insecta</taxon>
        <taxon>Pterygota</taxon>
        <taxon>Neoptera</taxon>
        <taxon>Endopterygota</taxon>
        <taxon>Coleoptera</taxon>
        <taxon>Polyphaga</taxon>
        <taxon>Cucujiformia</taxon>
        <taxon>Chrysomeloidea</taxon>
        <taxon>Cerambycidae</taxon>
        <taxon>Lamiinae</taxon>
        <taxon>Monochamini</taxon>
        <taxon>Molorchus</taxon>
    </lineage>
</organism>
<keyword evidence="1 2" id="KW-1015">Disulfide bond</keyword>
<dbReference type="EMBL" id="JAPWTJ010001399">
    <property type="protein sequence ID" value="KAJ8972012.1"/>
    <property type="molecule type" value="Genomic_DNA"/>
</dbReference>
<dbReference type="InterPro" id="IPR036055">
    <property type="entry name" value="LDL_receptor-like_sf"/>
</dbReference>
<dbReference type="Gene3D" id="2.40.10.10">
    <property type="entry name" value="Trypsin-like serine proteases"/>
    <property type="match status" value="1"/>
</dbReference>
<dbReference type="PRINTS" id="PR00722">
    <property type="entry name" value="CHYMOTRYPSIN"/>
</dbReference>
<dbReference type="SUPFAM" id="SSF57424">
    <property type="entry name" value="LDL receptor-like module"/>
    <property type="match status" value="1"/>
</dbReference>
<dbReference type="InterPro" id="IPR001314">
    <property type="entry name" value="Peptidase_S1A"/>
</dbReference>
<dbReference type="Pfam" id="PF00057">
    <property type="entry name" value="Ldl_recept_a"/>
    <property type="match status" value="1"/>
</dbReference>